<dbReference type="GO" id="GO:0005737">
    <property type="term" value="C:cytoplasm"/>
    <property type="evidence" value="ECO:0007669"/>
    <property type="project" value="InterPro"/>
</dbReference>
<evidence type="ECO:0000256" key="9">
    <source>
        <dbReference type="RuleBase" id="RU003880"/>
    </source>
</evidence>
<dbReference type="EC" id="1.8.1.9" evidence="9"/>
<keyword evidence="8 9" id="KW-0676">Redox-active center</keyword>
<dbReference type="Proteomes" id="UP000321934">
    <property type="component" value="Chromosome"/>
</dbReference>
<keyword evidence="6 9" id="KW-0560">Oxidoreductase</keyword>
<dbReference type="PRINTS" id="PR00368">
    <property type="entry name" value="FADPNR"/>
</dbReference>
<keyword evidence="5 10" id="KW-0521">NADP</keyword>
<dbReference type="InterPro" id="IPR023753">
    <property type="entry name" value="FAD/NAD-binding_dom"/>
</dbReference>
<accession>A0A5B8XED4</accession>
<comment type="cofactor">
    <cofactor evidence="10">
        <name>FAD</name>
        <dbReference type="ChEBI" id="CHEBI:57692"/>
    </cofactor>
    <text evidence="10">Binds 1 FAD per subunit.</text>
</comment>
<organism evidence="12 13">
    <name type="scientific">Candidatus Deianiraea vastatrix</name>
    <dbReference type="NCBI Taxonomy" id="2163644"/>
    <lineage>
        <taxon>Bacteria</taxon>
        <taxon>Pseudomonadati</taxon>
        <taxon>Pseudomonadota</taxon>
        <taxon>Alphaproteobacteria</taxon>
        <taxon>Rickettsiales</taxon>
        <taxon>Candidatus Deianiraeaceae</taxon>
        <taxon>Candidatus Deianiraea</taxon>
    </lineage>
</organism>
<evidence type="ECO:0000256" key="8">
    <source>
        <dbReference type="ARBA" id="ARBA00023284"/>
    </source>
</evidence>
<gene>
    <name evidence="12" type="ORF">Deia_00541</name>
</gene>
<evidence type="ECO:0000259" key="11">
    <source>
        <dbReference type="Pfam" id="PF07992"/>
    </source>
</evidence>
<evidence type="ECO:0000256" key="10">
    <source>
        <dbReference type="RuleBase" id="RU003881"/>
    </source>
</evidence>
<reference evidence="12 13" key="1">
    <citation type="journal article" date="2019" name="ISME J.">
        <title>Deianiraea, an extracellular bacterium associated with the ciliate Paramecium, suggests an alternative scenario for the evolution of Rickettsiales.</title>
        <authorList>
            <person name="Castelli M."/>
            <person name="Sabaneyeva E."/>
            <person name="Lanzoni O."/>
            <person name="Lebedeva N."/>
            <person name="Floriano A.M."/>
            <person name="Gaiarsa S."/>
            <person name="Benken K."/>
            <person name="Modeo L."/>
            <person name="Bandi C."/>
            <person name="Potekhin A."/>
            <person name="Sassera D."/>
            <person name="Petroni G."/>
        </authorList>
    </citation>
    <scope>NUCLEOTIDE SEQUENCE [LARGE SCALE GENOMIC DNA]</scope>
    <source>
        <strain evidence="12">CyL4-1</strain>
    </source>
</reference>
<evidence type="ECO:0000256" key="3">
    <source>
        <dbReference type="ARBA" id="ARBA00022630"/>
    </source>
</evidence>
<keyword evidence="3 9" id="KW-0285">Flavoprotein</keyword>
<evidence type="ECO:0000256" key="7">
    <source>
        <dbReference type="ARBA" id="ARBA00023157"/>
    </source>
</evidence>
<dbReference type="NCBIfam" id="TIGR01292">
    <property type="entry name" value="TRX_reduct"/>
    <property type="match status" value="1"/>
</dbReference>
<dbReference type="GO" id="GO:0004791">
    <property type="term" value="F:thioredoxin-disulfide reductase (NADPH) activity"/>
    <property type="evidence" value="ECO:0007669"/>
    <property type="project" value="UniProtKB-UniRule"/>
</dbReference>
<dbReference type="OrthoDB" id="9806179at2"/>
<comment type="catalytic activity">
    <reaction evidence="9">
        <text>[thioredoxin]-dithiol + NADP(+) = [thioredoxin]-disulfide + NADPH + H(+)</text>
        <dbReference type="Rhea" id="RHEA:20345"/>
        <dbReference type="Rhea" id="RHEA-COMP:10698"/>
        <dbReference type="Rhea" id="RHEA-COMP:10700"/>
        <dbReference type="ChEBI" id="CHEBI:15378"/>
        <dbReference type="ChEBI" id="CHEBI:29950"/>
        <dbReference type="ChEBI" id="CHEBI:50058"/>
        <dbReference type="ChEBI" id="CHEBI:57783"/>
        <dbReference type="ChEBI" id="CHEBI:58349"/>
        <dbReference type="EC" id="1.8.1.9"/>
    </reaction>
</comment>
<evidence type="ECO:0000256" key="2">
    <source>
        <dbReference type="ARBA" id="ARBA00018719"/>
    </source>
</evidence>
<keyword evidence="4 9" id="KW-0274">FAD</keyword>
<dbReference type="GO" id="GO:0019430">
    <property type="term" value="P:removal of superoxide radicals"/>
    <property type="evidence" value="ECO:0007669"/>
    <property type="project" value="UniProtKB-UniRule"/>
</dbReference>
<dbReference type="PANTHER" id="PTHR48105">
    <property type="entry name" value="THIOREDOXIN REDUCTASE 1-RELATED-RELATED"/>
    <property type="match status" value="1"/>
</dbReference>
<sequence>MARFETKVLIIGSGPAGYTAGIYTSRANLKTILVTGEQPGGQLTITTDVENYPGFEKGVQGPELMEIMQKQAEHCGVKVDFDFITEVDFANRPFVCKSANGNEYVADSIIIATGAQAKWLGLGSENEFKGYGVSGCATCDGFFYRGKTVCVVGGGNTAVEEAIYLTKHAKKVYLIHRKDKLRAEKIMQDRLFANEKIEVKWNRQILEICGQKDPLKFVEKVILGDENGNKIEEIALDGVFIAIGHRPNTSIFNGKIALDDEGYIITEKGSTKTSIAGVFAAGDVQDKVYRQAITAAGTGCMAALEAQHFLDN</sequence>
<protein>
    <recommendedName>
        <fullName evidence="2 9">Thioredoxin reductase</fullName>
        <ecNumber evidence="9">1.8.1.9</ecNumber>
    </recommendedName>
</protein>
<dbReference type="PROSITE" id="PS00573">
    <property type="entry name" value="PYRIDINE_REDOX_2"/>
    <property type="match status" value="1"/>
</dbReference>
<dbReference type="InterPro" id="IPR005982">
    <property type="entry name" value="Thioredox_Rdtase"/>
</dbReference>
<dbReference type="EMBL" id="CP029077">
    <property type="protein sequence ID" value="QED23336.1"/>
    <property type="molecule type" value="Genomic_DNA"/>
</dbReference>
<keyword evidence="13" id="KW-1185">Reference proteome</keyword>
<feature type="domain" description="FAD/NAD(P)-binding" evidence="11">
    <location>
        <begin position="7"/>
        <end position="299"/>
    </location>
</feature>
<dbReference type="InterPro" id="IPR050097">
    <property type="entry name" value="Ferredoxin-NADP_redctase_2"/>
</dbReference>
<name>A0A5B8XED4_9RICK</name>
<dbReference type="InterPro" id="IPR036188">
    <property type="entry name" value="FAD/NAD-bd_sf"/>
</dbReference>
<dbReference type="Pfam" id="PF07992">
    <property type="entry name" value="Pyr_redox_2"/>
    <property type="match status" value="1"/>
</dbReference>
<evidence type="ECO:0000256" key="1">
    <source>
        <dbReference type="ARBA" id="ARBA00009333"/>
    </source>
</evidence>
<dbReference type="PRINTS" id="PR00469">
    <property type="entry name" value="PNDRDTASEII"/>
</dbReference>
<dbReference type="Gene3D" id="3.50.50.60">
    <property type="entry name" value="FAD/NAD(P)-binding domain"/>
    <property type="match status" value="2"/>
</dbReference>
<comment type="subunit">
    <text evidence="9">Homodimer.</text>
</comment>
<proteinExistence type="inferred from homology"/>
<dbReference type="SUPFAM" id="SSF51905">
    <property type="entry name" value="FAD/NAD(P)-binding domain"/>
    <property type="match status" value="1"/>
</dbReference>
<evidence type="ECO:0000313" key="13">
    <source>
        <dbReference type="Proteomes" id="UP000321934"/>
    </source>
</evidence>
<dbReference type="InterPro" id="IPR008255">
    <property type="entry name" value="Pyr_nucl-diS_OxRdtase_2_AS"/>
</dbReference>
<dbReference type="RefSeq" id="WP_146820615.1">
    <property type="nucleotide sequence ID" value="NZ_CP029077.1"/>
</dbReference>
<dbReference type="AlphaFoldDB" id="A0A5B8XED4"/>
<evidence type="ECO:0000256" key="6">
    <source>
        <dbReference type="ARBA" id="ARBA00023002"/>
    </source>
</evidence>
<keyword evidence="7" id="KW-1015">Disulfide bond</keyword>
<evidence type="ECO:0000256" key="5">
    <source>
        <dbReference type="ARBA" id="ARBA00022857"/>
    </source>
</evidence>
<evidence type="ECO:0000256" key="4">
    <source>
        <dbReference type="ARBA" id="ARBA00022827"/>
    </source>
</evidence>
<comment type="similarity">
    <text evidence="1 9">Belongs to the class-II pyridine nucleotide-disulfide oxidoreductase family.</text>
</comment>
<evidence type="ECO:0000313" key="12">
    <source>
        <dbReference type="EMBL" id="QED23336.1"/>
    </source>
</evidence>